<comment type="caution">
    <text evidence="1">The sequence shown here is derived from an EMBL/GenBank/DDBJ whole genome shotgun (WGS) entry which is preliminary data.</text>
</comment>
<gene>
    <name evidence="1" type="ORF">HMPREF1991_02495</name>
</gene>
<evidence type="ECO:0000313" key="2">
    <source>
        <dbReference type="Proteomes" id="UP000027442"/>
    </source>
</evidence>
<sequence>MKRREVNVKKNRDIKTTNTLSSPHPFPFSPFHPFTFPLFTLPLFHLFTLSPFHPSIPHKL</sequence>
<dbReference type="PATRIC" id="fig|1122985.7.peg.2583"/>
<protein>
    <submittedName>
        <fullName evidence="1">Uncharacterized protein</fullName>
    </submittedName>
</protein>
<dbReference type="HOGENOM" id="CLU_2937812_0_0_10"/>
<accession>A0A069QHE2</accession>
<evidence type="ECO:0000313" key="1">
    <source>
        <dbReference type="EMBL" id="KDR51474.1"/>
    </source>
</evidence>
<reference evidence="1 2" key="1">
    <citation type="submission" date="2013-08" db="EMBL/GenBank/DDBJ databases">
        <authorList>
            <person name="Weinstock G."/>
            <person name="Sodergren E."/>
            <person name="Wylie T."/>
            <person name="Fulton L."/>
            <person name="Fulton R."/>
            <person name="Fronick C."/>
            <person name="O'Laughlin M."/>
            <person name="Godfrey J."/>
            <person name="Miner T."/>
            <person name="Herter B."/>
            <person name="Appelbaum E."/>
            <person name="Cordes M."/>
            <person name="Lek S."/>
            <person name="Wollam A."/>
            <person name="Pepin K.H."/>
            <person name="Palsikar V.B."/>
            <person name="Mitreva M."/>
            <person name="Wilson R.K."/>
        </authorList>
    </citation>
    <scope>NUCLEOTIDE SEQUENCE [LARGE SCALE GENOMIC DNA]</scope>
    <source>
        <strain evidence="1 2">ATCC 15930</strain>
    </source>
</reference>
<dbReference type="EMBL" id="JNGW01000106">
    <property type="protein sequence ID" value="KDR51474.1"/>
    <property type="molecule type" value="Genomic_DNA"/>
</dbReference>
<organism evidence="1 2">
    <name type="scientific">Hoylesella loescheii DSM 19665 = JCM 12249 = ATCC 15930</name>
    <dbReference type="NCBI Taxonomy" id="1122985"/>
    <lineage>
        <taxon>Bacteria</taxon>
        <taxon>Pseudomonadati</taxon>
        <taxon>Bacteroidota</taxon>
        <taxon>Bacteroidia</taxon>
        <taxon>Bacteroidales</taxon>
        <taxon>Prevotellaceae</taxon>
        <taxon>Hoylesella</taxon>
    </lineage>
</organism>
<name>A0A069QHE2_HOYLO</name>
<keyword evidence="2" id="KW-1185">Reference proteome</keyword>
<dbReference type="AlphaFoldDB" id="A0A069QHE2"/>
<proteinExistence type="predicted"/>
<dbReference type="Proteomes" id="UP000027442">
    <property type="component" value="Unassembled WGS sequence"/>
</dbReference>